<dbReference type="RefSeq" id="WP_033013966.1">
    <property type="nucleotide sequence ID" value="NZ_CBCSGJ010000005.1"/>
</dbReference>
<gene>
    <name evidence="3" type="ORF">B4109_1882</name>
    <name evidence="4" type="ORF">D9548_01945</name>
</gene>
<evidence type="ECO:0000313" key="4">
    <source>
        <dbReference type="EMBL" id="RLQ15194.1"/>
    </source>
</evidence>
<evidence type="ECO:0000256" key="2">
    <source>
        <dbReference type="PIRSR" id="PIRSR613078-2"/>
    </source>
</evidence>
<dbReference type="SMART" id="SM00855">
    <property type="entry name" value="PGAM"/>
    <property type="match status" value="1"/>
</dbReference>
<dbReference type="AlphaFoldDB" id="A0A150M585"/>
<evidence type="ECO:0000256" key="1">
    <source>
        <dbReference type="PIRSR" id="PIRSR613078-1"/>
    </source>
</evidence>
<feature type="binding site" evidence="2">
    <location>
        <begin position="11"/>
        <end position="18"/>
    </location>
    <ligand>
        <name>substrate</name>
    </ligand>
</feature>
<dbReference type="Pfam" id="PF00300">
    <property type="entry name" value="His_Phos_1"/>
    <property type="match status" value="1"/>
</dbReference>
<dbReference type="InterPro" id="IPR013078">
    <property type="entry name" value="His_Pase_superF_clade-1"/>
</dbReference>
<dbReference type="EMBL" id="RCTJ01000002">
    <property type="protein sequence ID" value="RLQ15194.1"/>
    <property type="molecule type" value="Genomic_DNA"/>
</dbReference>
<sequence length="216" mass="24543">MGRPLAVTLIRHGMTELNRRNAYIGWTDAPLSAAEHSRLRRLRVEWPYPVDCIVTSDLRRCWETAALLFGSREPDWCTSGWRELFFGVWEGKTFAELKTDLAYNRWLESPFSTAPPAGESYVSFQARIKRALAETVALAERMGARHVAIVTHSGPIRFVLEQYAPDVRPFWEWKVPFSGGYTLESTIERWKGGERCISLSAVRSKESENGCGNGTE</sequence>
<reference evidence="4 6" key="2">
    <citation type="submission" date="2018-10" db="EMBL/GenBank/DDBJ databases">
        <title>Geobacillus stearothermophilus in processing lines of powdered infant formula.</title>
        <authorList>
            <person name="Rhee M.S."/>
            <person name="Choi I.-G."/>
            <person name="Cho T.J."/>
            <person name="Park B."/>
        </authorList>
    </citation>
    <scope>NUCLEOTIDE SEQUENCE [LARGE SCALE GENOMIC DNA]</scope>
    <source>
        <strain evidence="4 6">FHS-PPGT130</strain>
    </source>
</reference>
<dbReference type="PATRIC" id="fig|1422.18.peg.2461"/>
<dbReference type="InterPro" id="IPR029033">
    <property type="entry name" value="His_PPase_superfam"/>
</dbReference>
<dbReference type="GeneID" id="89611826"/>
<dbReference type="EMBL" id="LQYV01000154">
    <property type="protein sequence ID" value="KYD19575.1"/>
    <property type="molecule type" value="Genomic_DNA"/>
</dbReference>
<dbReference type="PANTHER" id="PTHR48100">
    <property type="entry name" value="BROAD-SPECIFICITY PHOSPHATASE YOR283W-RELATED"/>
    <property type="match status" value="1"/>
</dbReference>
<proteinExistence type="predicted"/>
<evidence type="ECO:0000313" key="6">
    <source>
        <dbReference type="Proteomes" id="UP000266922"/>
    </source>
</evidence>
<feature type="active site" description="Tele-phosphohistidine intermediate" evidence="1">
    <location>
        <position position="12"/>
    </location>
</feature>
<feature type="active site" description="Proton donor/acceptor" evidence="1">
    <location>
        <position position="83"/>
    </location>
</feature>
<organism evidence="3 5">
    <name type="scientific">Geobacillus stearothermophilus</name>
    <name type="common">Bacillus stearothermophilus</name>
    <dbReference type="NCBI Taxonomy" id="1422"/>
    <lineage>
        <taxon>Bacteria</taxon>
        <taxon>Bacillati</taxon>
        <taxon>Bacillota</taxon>
        <taxon>Bacilli</taxon>
        <taxon>Bacillales</taxon>
        <taxon>Anoxybacillaceae</taxon>
        <taxon>Geobacillus</taxon>
    </lineage>
</organism>
<dbReference type="GO" id="GO:0005737">
    <property type="term" value="C:cytoplasm"/>
    <property type="evidence" value="ECO:0007669"/>
    <property type="project" value="TreeGrafter"/>
</dbReference>
<dbReference type="CDD" id="cd07067">
    <property type="entry name" value="HP_PGM_like"/>
    <property type="match status" value="1"/>
</dbReference>
<dbReference type="Proteomes" id="UP000075424">
    <property type="component" value="Unassembled WGS sequence"/>
</dbReference>
<protein>
    <submittedName>
        <fullName evidence="4">Histidine phosphatase family protein</fullName>
    </submittedName>
</protein>
<dbReference type="GO" id="GO:0016791">
    <property type="term" value="F:phosphatase activity"/>
    <property type="evidence" value="ECO:0007669"/>
    <property type="project" value="TreeGrafter"/>
</dbReference>
<accession>A0A150M585</accession>
<evidence type="ECO:0000313" key="3">
    <source>
        <dbReference type="EMBL" id="KYD19575.1"/>
    </source>
</evidence>
<name>A0A150M585_GEOSE</name>
<dbReference type="Gene3D" id="3.40.50.1240">
    <property type="entry name" value="Phosphoglycerate mutase-like"/>
    <property type="match status" value="1"/>
</dbReference>
<dbReference type="SUPFAM" id="SSF53254">
    <property type="entry name" value="Phosphoglycerate mutase-like"/>
    <property type="match status" value="1"/>
</dbReference>
<dbReference type="Proteomes" id="UP000266922">
    <property type="component" value="Unassembled WGS sequence"/>
</dbReference>
<reference evidence="3 5" key="1">
    <citation type="submission" date="2016-01" db="EMBL/GenBank/DDBJ databases">
        <title>Draft Genome Sequences of Seven Thermophilic Sporeformers Isolated from Foods.</title>
        <authorList>
            <person name="Berendsen E.M."/>
            <person name="Wells-Bennik M.H."/>
            <person name="Krawcyk A.O."/>
            <person name="De Jong A."/>
            <person name="Holsappel S."/>
            <person name="Eijlander R.T."/>
            <person name="Kuipers O.P."/>
        </authorList>
    </citation>
    <scope>NUCLEOTIDE SEQUENCE [LARGE SCALE GENOMIC DNA]</scope>
    <source>
        <strain evidence="3 5">B4109</strain>
    </source>
</reference>
<comment type="caution">
    <text evidence="3">The sequence shown here is derived from an EMBL/GenBank/DDBJ whole genome shotgun (WGS) entry which is preliminary data.</text>
</comment>
<evidence type="ECO:0000313" key="5">
    <source>
        <dbReference type="Proteomes" id="UP000075424"/>
    </source>
</evidence>
<dbReference type="PANTHER" id="PTHR48100:SF1">
    <property type="entry name" value="HISTIDINE PHOSPHATASE FAMILY PROTEIN-RELATED"/>
    <property type="match status" value="1"/>
</dbReference>
<feature type="binding site" evidence="2">
    <location>
        <position position="60"/>
    </location>
    <ligand>
        <name>substrate</name>
    </ligand>
</feature>
<dbReference type="InterPro" id="IPR050275">
    <property type="entry name" value="PGM_Phosphatase"/>
</dbReference>